<organism evidence="4 5">
    <name type="scientific">Shinella sumterensis</name>
    <dbReference type="NCBI Taxonomy" id="1967501"/>
    <lineage>
        <taxon>Bacteria</taxon>
        <taxon>Pseudomonadati</taxon>
        <taxon>Pseudomonadota</taxon>
        <taxon>Alphaproteobacteria</taxon>
        <taxon>Hyphomicrobiales</taxon>
        <taxon>Rhizobiaceae</taxon>
        <taxon>Shinella</taxon>
    </lineage>
</organism>
<dbReference type="PANTHER" id="PTHR45138:SF9">
    <property type="entry name" value="DIGUANYLATE CYCLASE DGCM-RELATED"/>
    <property type="match status" value="1"/>
</dbReference>
<dbReference type="SUPFAM" id="SSF55073">
    <property type="entry name" value="Nucleotide cyclase"/>
    <property type="match status" value="1"/>
</dbReference>
<dbReference type="EC" id="2.7.7.65" evidence="1"/>
<dbReference type="InterPro" id="IPR050469">
    <property type="entry name" value="Diguanylate_Cyclase"/>
</dbReference>
<dbReference type="PROSITE" id="PS50887">
    <property type="entry name" value="GGDEF"/>
    <property type="match status" value="1"/>
</dbReference>
<comment type="catalytic activity">
    <reaction evidence="2">
        <text>2 GTP = 3',3'-c-di-GMP + 2 diphosphate</text>
        <dbReference type="Rhea" id="RHEA:24898"/>
        <dbReference type="ChEBI" id="CHEBI:33019"/>
        <dbReference type="ChEBI" id="CHEBI:37565"/>
        <dbReference type="ChEBI" id="CHEBI:58805"/>
        <dbReference type="EC" id="2.7.7.65"/>
    </reaction>
</comment>
<name>A0AA50CPV5_9HYPH</name>
<evidence type="ECO:0000313" key="5">
    <source>
        <dbReference type="Proteomes" id="UP001234585"/>
    </source>
</evidence>
<keyword evidence="4" id="KW-0614">Plasmid</keyword>
<dbReference type="InterPro" id="IPR043128">
    <property type="entry name" value="Rev_trsase/Diguanyl_cyclase"/>
</dbReference>
<evidence type="ECO:0000256" key="1">
    <source>
        <dbReference type="ARBA" id="ARBA00012528"/>
    </source>
</evidence>
<evidence type="ECO:0000313" key="4">
    <source>
        <dbReference type="EMBL" id="WLR99907.1"/>
    </source>
</evidence>
<gene>
    <name evidence="4" type="ORF">Q9313_17615</name>
</gene>
<dbReference type="InterPro" id="IPR000160">
    <property type="entry name" value="GGDEF_dom"/>
</dbReference>
<sequence length="441" mass="49322">MRMPEIAVKSALPQETEAVGIPAHGRSRQDVDFWMNCVGAPLVLVEMQDLTVRQANRNAAILFGRGLEAFNHCQMEELVGPEATMMLGQIWNVAPVGTPGEPFIIPAQVQGQERSLMVQVTKIAVEDETLRLFTFMDAPPQGSVALAGWQDNMLSMLNWLPFGFEIASSDDQIQFANSTFKELFGFSQDDISDIEDWWRVAYPDPEYRAYARKQWYDSIAAARAEQREMTPFDLDVATATGRTRTIQFRHRTIGNFNINLYIDVTQERAAARELKRLAETDALTGAMNRRRLMDEAARLQAESENRSAACAFLMLDIDHFKSINDRYGHSVGDRVLVDFTRRCLDALEPQDRFGRMGGEEFAVLLRRPGGAAIADAAEKLRSAVGSTPFRIDHHDLAITVSIGAVLCDPETSLEAGISRADNALYMAKEAGRDRVIMWKAP</sequence>
<dbReference type="EMBL" id="CP132303">
    <property type="protein sequence ID" value="WLR99907.1"/>
    <property type="molecule type" value="Genomic_DNA"/>
</dbReference>
<dbReference type="CDD" id="cd01949">
    <property type="entry name" value="GGDEF"/>
    <property type="match status" value="1"/>
</dbReference>
<dbReference type="GO" id="GO:0052621">
    <property type="term" value="F:diguanylate cyclase activity"/>
    <property type="evidence" value="ECO:0007669"/>
    <property type="project" value="UniProtKB-EC"/>
</dbReference>
<evidence type="ECO:0000259" key="3">
    <source>
        <dbReference type="PROSITE" id="PS50887"/>
    </source>
</evidence>
<dbReference type="Pfam" id="PF00990">
    <property type="entry name" value="GGDEF"/>
    <property type="match status" value="1"/>
</dbReference>
<dbReference type="Pfam" id="PF13188">
    <property type="entry name" value="PAS_8"/>
    <property type="match status" value="1"/>
</dbReference>
<geneLocation type="plasmid" evidence="4 5">
    <name>unnamed1</name>
</geneLocation>
<protein>
    <recommendedName>
        <fullName evidence="1">diguanylate cyclase</fullName>
        <ecNumber evidence="1">2.7.7.65</ecNumber>
    </recommendedName>
</protein>
<reference evidence="4 5" key="1">
    <citation type="submission" date="2023-08" db="EMBL/GenBank/DDBJ databases">
        <title>Pathogen: clinical or host-associated sample.</title>
        <authorList>
            <person name="Hergert J."/>
            <person name="Casey R."/>
            <person name="Wagner J."/>
            <person name="Young E.L."/>
            <person name="Oakeson K.F."/>
        </authorList>
    </citation>
    <scope>NUCLEOTIDE SEQUENCE [LARGE SCALE GENOMIC DNA]</scope>
    <source>
        <strain evidence="4 5">1760953</strain>
        <plasmid evidence="4 5">unnamed1</plasmid>
    </source>
</reference>
<dbReference type="Gene3D" id="3.30.450.20">
    <property type="entry name" value="PAS domain"/>
    <property type="match status" value="1"/>
</dbReference>
<feature type="domain" description="GGDEF" evidence="3">
    <location>
        <begin position="308"/>
        <end position="440"/>
    </location>
</feature>
<dbReference type="InterPro" id="IPR029787">
    <property type="entry name" value="Nucleotide_cyclase"/>
</dbReference>
<dbReference type="InterPro" id="IPR000014">
    <property type="entry name" value="PAS"/>
</dbReference>
<dbReference type="Proteomes" id="UP001234585">
    <property type="component" value="Plasmid unnamed1"/>
</dbReference>
<dbReference type="SMART" id="SM00267">
    <property type="entry name" value="GGDEF"/>
    <property type="match status" value="1"/>
</dbReference>
<dbReference type="NCBIfam" id="TIGR00254">
    <property type="entry name" value="GGDEF"/>
    <property type="match status" value="1"/>
</dbReference>
<keyword evidence="5" id="KW-1185">Reference proteome</keyword>
<keyword evidence="4" id="KW-0548">Nucleotidyltransferase</keyword>
<dbReference type="AlphaFoldDB" id="A0AA50CPV5"/>
<dbReference type="SUPFAM" id="SSF55785">
    <property type="entry name" value="PYP-like sensor domain (PAS domain)"/>
    <property type="match status" value="1"/>
</dbReference>
<dbReference type="Gene3D" id="3.30.70.270">
    <property type="match status" value="1"/>
</dbReference>
<evidence type="ECO:0000256" key="2">
    <source>
        <dbReference type="ARBA" id="ARBA00034247"/>
    </source>
</evidence>
<dbReference type="InterPro" id="IPR035965">
    <property type="entry name" value="PAS-like_dom_sf"/>
</dbReference>
<dbReference type="PANTHER" id="PTHR45138">
    <property type="entry name" value="REGULATORY COMPONENTS OF SENSORY TRANSDUCTION SYSTEM"/>
    <property type="match status" value="1"/>
</dbReference>
<dbReference type="FunFam" id="3.30.70.270:FF:000001">
    <property type="entry name" value="Diguanylate cyclase domain protein"/>
    <property type="match status" value="1"/>
</dbReference>
<dbReference type="RefSeq" id="WP_306039273.1">
    <property type="nucleotide sequence ID" value="NZ_CP132303.1"/>
</dbReference>
<keyword evidence="4" id="KW-0808">Transferase</keyword>
<accession>A0AA50CPV5</accession>
<proteinExistence type="predicted"/>